<gene>
    <name evidence="16" type="ORF">chiPu_0017351</name>
</gene>
<feature type="signal peptide" evidence="14">
    <location>
        <begin position="1"/>
        <end position="25"/>
    </location>
</feature>
<keyword evidence="8" id="KW-0339">Growth factor</keyword>
<dbReference type="GO" id="GO:0008083">
    <property type="term" value="F:growth factor activity"/>
    <property type="evidence" value="ECO:0007669"/>
    <property type="project" value="UniProtKB-KW"/>
</dbReference>
<dbReference type="EMBL" id="BEZZ01001267">
    <property type="protein sequence ID" value="GCC16798.1"/>
    <property type="molecule type" value="Genomic_DNA"/>
</dbReference>
<evidence type="ECO:0000256" key="10">
    <source>
        <dbReference type="ARBA" id="ARBA00023157"/>
    </source>
</evidence>
<keyword evidence="4 11" id="KW-0245">EGF-like domain</keyword>
<evidence type="ECO:0000313" key="16">
    <source>
        <dbReference type="EMBL" id="GCC16798.1"/>
    </source>
</evidence>
<feature type="transmembrane region" description="Helical" evidence="13">
    <location>
        <begin position="174"/>
        <end position="196"/>
    </location>
</feature>
<evidence type="ECO:0000256" key="7">
    <source>
        <dbReference type="ARBA" id="ARBA00022989"/>
    </source>
</evidence>
<evidence type="ECO:0000256" key="8">
    <source>
        <dbReference type="ARBA" id="ARBA00023030"/>
    </source>
</evidence>
<dbReference type="Proteomes" id="UP000287033">
    <property type="component" value="Unassembled WGS sequence"/>
</dbReference>
<feature type="region of interest" description="Disordered" evidence="12">
    <location>
        <begin position="90"/>
        <end position="119"/>
    </location>
</feature>
<keyword evidence="10 11" id="KW-1015">Disulfide bond</keyword>
<dbReference type="GO" id="GO:0005615">
    <property type="term" value="C:extracellular space"/>
    <property type="evidence" value="ECO:0007669"/>
    <property type="project" value="TreeGrafter"/>
</dbReference>
<dbReference type="GO" id="GO:0016020">
    <property type="term" value="C:membrane"/>
    <property type="evidence" value="ECO:0007669"/>
    <property type="project" value="UniProtKB-SubCell"/>
</dbReference>
<feature type="disulfide bond" evidence="11">
    <location>
        <begin position="148"/>
        <end position="157"/>
    </location>
</feature>
<comment type="caution">
    <text evidence="16">The sequence shown here is derived from an EMBL/GenBank/DDBJ whole genome shotgun (WGS) entry which is preliminary data.</text>
</comment>
<keyword evidence="7 13" id="KW-1133">Transmembrane helix</keyword>
<dbReference type="Gene3D" id="2.10.25.10">
    <property type="entry name" value="Laminin"/>
    <property type="match status" value="1"/>
</dbReference>
<dbReference type="PROSITE" id="PS01186">
    <property type="entry name" value="EGF_2"/>
    <property type="match status" value="1"/>
</dbReference>
<evidence type="ECO:0000256" key="14">
    <source>
        <dbReference type="SAM" id="SignalP"/>
    </source>
</evidence>
<comment type="subcellular location">
    <subcellularLocation>
        <location evidence="1">Membrane</location>
        <topology evidence="1">Single-pass membrane protein</topology>
    </subcellularLocation>
    <subcellularLocation>
        <location evidence="2">Secreted</location>
    </subcellularLocation>
</comment>
<keyword evidence="3" id="KW-0964">Secreted</keyword>
<evidence type="ECO:0000256" key="6">
    <source>
        <dbReference type="ARBA" id="ARBA00022729"/>
    </source>
</evidence>
<feature type="compositionally biased region" description="Basic residues" evidence="12">
    <location>
        <begin position="91"/>
        <end position="115"/>
    </location>
</feature>
<evidence type="ECO:0000313" key="17">
    <source>
        <dbReference type="Proteomes" id="UP000287033"/>
    </source>
</evidence>
<evidence type="ECO:0000256" key="9">
    <source>
        <dbReference type="ARBA" id="ARBA00023136"/>
    </source>
</evidence>
<evidence type="ECO:0000256" key="2">
    <source>
        <dbReference type="ARBA" id="ARBA00004613"/>
    </source>
</evidence>
<evidence type="ECO:0000256" key="5">
    <source>
        <dbReference type="ARBA" id="ARBA00022692"/>
    </source>
</evidence>
<feature type="region of interest" description="Disordered" evidence="12">
    <location>
        <begin position="24"/>
        <end position="71"/>
    </location>
</feature>
<dbReference type="AlphaFoldDB" id="A0A401RF69"/>
<dbReference type="OrthoDB" id="8780145at2759"/>
<feature type="chain" id="PRO_5019195212" description="EGF-like domain-containing protein" evidence="14">
    <location>
        <begin position="26"/>
        <end position="226"/>
    </location>
</feature>
<evidence type="ECO:0000256" key="12">
    <source>
        <dbReference type="SAM" id="MobiDB-lite"/>
    </source>
</evidence>
<evidence type="ECO:0000256" key="11">
    <source>
        <dbReference type="PROSITE-ProRule" id="PRU00076"/>
    </source>
</evidence>
<feature type="compositionally biased region" description="Low complexity" evidence="12">
    <location>
        <begin position="34"/>
        <end position="51"/>
    </location>
</feature>
<dbReference type="GO" id="GO:0005154">
    <property type="term" value="F:epidermal growth factor receptor binding"/>
    <property type="evidence" value="ECO:0007669"/>
    <property type="project" value="TreeGrafter"/>
</dbReference>
<comment type="caution">
    <text evidence="11">Lacks conserved residue(s) required for the propagation of feature annotation.</text>
</comment>
<reference evidence="16 17" key="1">
    <citation type="journal article" date="2018" name="Nat. Ecol. Evol.">
        <title>Shark genomes provide insights into elasmobranch evolution and the origin of vertebrates.</title>
        <authorList>
            <person name="Hara Y"/>
            <person name="Yamaguchi K"/>
            <person name="Onimaru K"/>
            <person name="Kadota M"/>
            <person name="Koyanagi M"/>
            <person name="Keeley SD"/>
            <person name="Tatsumi K"/>
            <person name="Tanaka K"/>
            <person name="Motone F"/>
            <person name="Kageyama Y"/>
            <person name="Nozu R"/>
            <person name="Adachi N"/>
            <person name="Nishimura O"/>
            <person name="Nakagawa R"/>
            <person name="Tanegashima C"/>
            <person name="Kiyatake I"/>
            <person name="Matsumoto R"/>
            <person name="Murakumo K"/>
            <person name="Nishida K"/>
            <person name="Terakita A"/>
            <person name="Kuratani S"/>
            <person name="Sato K"/>
            <person name="Hyodo S Kuraku.S."/>
        </authorList>
    </citation>
    <scope>NUCLEOTIDE SEQUENCE [LARGE SCALE GENOMIC DNA]</scope>
</reference>
<protein>
    <recommendedName>
        <fullName evidence="15">EGF-like domain-containing protein</fullName>
    </recommendedName>
</protein>
<feature type="domain" description="EGF-like" evidence="15">
    <location>
        <begin position="118"/>
        <end position="158"/>
    </location>
</feature>
<organism evidence="16 17">
    <name type="scientific">Chiloscyllium punctatum</name>
    <name type="common">Brownbanded bambooshark</name>
    <name type="synonym">Hemiscyllium punctatum</name>
    <dbReference type="NCBI Taxonomy" id="137246"/>
    <lineage>
        <taxon>Eukaryota</taxon>
        <taxon>Metazoa</taxon>
        <taxon>Chordata</taxon>
        <taxon>Craniata</taxon>
        <taxon>Vertebrata</taxon>
        <taxon>Chondrichthyes</taxon>
        <taxon>Elasmobranchii</taxon>
        <taxon>Galeomorphii</taxon>
        <taxon>Galeoidea</taxon>
        <taxon>Orectolobiformes</taxon>
        <taxon>Hemiscylliidae</taxon>
        <taxon>Chiloscyllium</taxon>
    </lineage>
</organism>
<keyword evidence="5 13" id="KW-0812">Transmembrane</keyword>
<keyword evidence="6 14" id="KW-0732">Signal</keyword>
<dbReference type="InterPro" id="IPR000742">
    <property type="entry name" value="EGF"/>
</dbReference>
<sequence>MKKLSALSQLLLVVVIAVSLGTVGGSTEGPNELSVPSVTPTSSPSPSSPNSSREDYEDYEDDDYVDEYDELTPEELEDGVLPVKVQPVVKPKNKAGKKKGPRQFRNKAKRKRTGTKKQNDPCKTEYKDFCIHGRCVFLKELNKTSCVCLPGYQNERCGIKTLYTGTTKERINSLSIVLVIAAGMLLVFVIAVTVVATMHIRRKMQMGHDVLNEEKQKLRTENGNVV</sequence>
<evidence type="ECO:0000256" key="3">
    <source>
        <dbReference type="ARBA" id="ARBA00022525"/>
    </source>
</evidence>
<evidence type="ECO:0000256" key="4">
    <source>
        <dbReference type="ARBA" id="ARBA00022536"/>
    </source>
</evidence>
<accession>A0A401RF69</accession>
<dbReference type="PANTHER" id="PTHR10740:SF14">
    <property type="entry name" value="EGF-LIKE DOMAIN-CONTAINING PROTEIN"/>
    <property type="match status" value="1"/>
</dbReference>
<dbReference type="GO" id="GO:0007173">
    <property type="term" value="P:epidermal growth factor receptor signaling pathway"/>
    <property type="evidence" value="ECO:0007669"/>
    <property type="project" value="TreeGrafter"/>
</dbReference>
<dbReference type="OMA" id="RCEFITL"/>
<dbReference type="FunFam" id="2.10.25.10:FF:000158">
    <property type="entry name" value="proheparin-binding EGF-like growth factor"/>
    <property type="match status" value="1"/>
</dbReference>
<name>A0A401RF69_CHIPU</name>
<feature type="compositionally biased region" description="Acidic residues" evidence="12">
    <location>
        <begin position="55"/>
        <end position="71"/>
    </location>
</feature>
<proteinExistence type="predicted"/>
<evidence type="ECO:0000259" key="15">
    <source>
        <dbReference type="PROSITE" id="PS50026"/>
    </source>
</evidence>
<dbReference type="PROSITE" id="PS50026">
    <property type="entry name" value="EGF_3"/>
    <property type="match status" value="1"/>
</dbReference>
<keyword evidence="17" id="KW-1185">Reference proteome</keyword>
<evidence type="ECO:0000256" key="1">
    <source>
        <dbReference type="ARBA" id="ARBA00004167"/>
    </source>
</evidence>
<dbReference type="GO" id="GO:0045840">
    <property type="term" value="P:positive regulation of mitotic nuclear division"/>
    <property type="evidence" value="ECO:0007669"/>
    <property type="project" value="TreeGrafter"/>
</dbReference>
<keyword evidence="9 13" id="KW-0472">Membrane</keyword>
<dbReference type="PANTHER" id="PTHR10740">
    <property type="entry name" value="TRANSFORMING GROWTH FACTOR ALPHA"/>
    <property type="match status" value="1"/>
</dbReference>
<dbReference type="GO" id="GO:0008284">
    <property type="term" value="P:positive regulation of cell population proliferation"/>
    <property type="evidence" value="ECO:0007669"/>
    <property type="project" value="TreeGrafter"/>
</dbReference>
<dbReference type="STRING" id="137246.A0A401RF69"/>
<dbReference type="SUPFAM" id="SSF57196">
    <property type="entry name" value="EGF/Laminin"/>
    <property type="match status" value="1"/>
</dbReference>
<evidence type="ECO:0000256" key="13">
    <source>
        <dbReference type="SAM" id="Phobius"/>
    </source>
</evidence>